<organism evidence="3 4">
    <name type="scientific">Neolewinella marina</name>
    <dbReference type="NCBI Taxonomy" id="438751"/>
    <lineage>
        <taxon>Bacteria</taxon>
        <taxon>Pseudomonadati</taxon>
        <taxon>Bacteroidota</taxon>
        <taxon>Saprospiria</taxon>
        <taxon>Saprospirales</taxon>
        <taxon>Lewinellaceae</taxon>
        <taxon>Neolewinella</taxon>
    </lineage>
</organism>
<dbReference type="InterPro" id="IPR028098">
    <property type="entry name" value="Glyco_trans_4-like_N"/>
</dbReference>
<name>A0A2G0CHY7_9BACT</name>
<dbReference type="EMBL" id="PDLO01000001">
    <property type="protein sequence ID" value="PHK99593.1"/>
    <property type="molecule type" value="Genomic_DNA"/>
</dbReference>
<keyword evidence="4" id="KW-1185">Reference proteome</keyword>
<evidence type="ECO:0000259" key="1">
    <source>
        <dbReference type="Pfam" id="PF00534"/>
    </source>
</evidence>
<dbReference type="RefSeq" id="WP_099104572.1">
    <property type="nucleotide sequence ID" value="NZ_JAATJF010000001.1"/>
</dbReference>
<evidence type="ECO:0000259" key="2">
    <source>
        <dbReference type="Pfam" id="PF13439"/>
    </source>
</evidence>
<sequence>MRIICTVTNDLSHDQRMHRICGSLQAAGHTVTLVGRVLPNSPPLTPRPYQQHRISCRTLRGKRFYVEYNLRLWGQLRRWDFDVICAADLDTLPAGVILAGISRKLVYDAHEWFSETPEVYHRPLVRGFWRGLGRALVPFTDARYTVGPKLAEALEKDYGRPFEVIRNLPQKQADSFSENTGGVILYQGMLNPGRGLEQAIGALPLLPDCRLWIVGSGPERGRLEALAEREGVADRVWFAGFRPPEELPELTKQSWLGLNLLEGSSPSYYYSLANKSLDYLQAGLPSVQMDYPEYRALHERYHCFVLLEELTAPALAARIRQLWDAPAAYDQLRENCRAAARELCWEREEARLLAIYAALEERG</sequence>
<feature type="domain" description="Glycosyltransferase subfamily 4-like N-terminal" evidence="2">
    <location>
        <begin position="17"/>
        <end position="167"/>
    </location>
</feature>
<dbReference type="OrthoDB" id="9813214at2"/>
<proteinExistence type="predicted"/>
<dbReference type="GO" id="GO:0016757">
    <property type="term" value="F:glycosyltransferase activity"/>
    <property type="evidence" value="ECO:0007669"/>
    <property type="project" value="InterPro"/>
</dbReference>
<dbReference type="Proteomes" id="UP000226437">
    <property type="component" value="Unassembled WGS sequence"/>
</dbReference>
<evidence type="ECO:0000313" key="4">
    <source>
        <dbReference type="Proteomes" id="UP000226437"/>
    </source>
</evidence>
<gene>
    <name evidence="3" type="ORF">CGL56_00635</name>
</gene>
<keyword evidence="3" id="KW-0808">Transferase</keyword>
<evidence type="ECO:0000313" key="3">
    <source>
        <dbReference type="EMBL" id="PHK99593.1"/>
    </source>
</evidence>
<dbReference type="Gene3D" id="3.40.50.2000">
    <property type="entry name" value="Glycogen Phosphorylase B"/>
    <property type="match status" value="2"/>
</dbReference>
<protein>
    <submittedName>
        <fullName evidence="3">Glycosyltransferase</fullName>
    </submittedName>
</protein>
<accession>A0A2G0CHY7</accession>
<dbReference type="InterPro" id="IPR001296">
    <property type="entry name" value="Glyco_trans_1"/>
</dbReference>
<dbReference type="AlphaFoldDB" id="A0A2G0CHY7"/>
<dbReference type="PANTHER" id="PTHR12526">
    <property type="entry name" value="GLYCOSYLTRANSFERASE"/>
    <property type="match status" value="1"/>
</dbReference>
<reference evidence="3 4" key="1">
    <citation type="submission" date="2017-10" db="EMBL/GenBank/DDBJ databases">
        <title>The draft genome sequence of Lewinella marina KCTC 32374.</title>
        <authorList>
            <person name="Wang K."/>
        </authorList>
    </citation>
    <scope>NUCLEOTIDE SEQUENCE [LARGE SCALE GENOMIC DNA]</scope>
    <source>
        <strain evidence="3 4">MKG-38</strain>
    </source>
</reference>
<feature type="domain" description="Glycosyl transferase family 1" evidence="1">
    <location>
        <begin position="175"/>
        <end position="341"/>
    </location>
</feature>
<dbReference type="CDD" id="cd03801">
    <property type="entry name" value="GT4_PimA-like"/>
    <property type="match status" value="1"/>
</dbReference>
<dbReference type="SUPFAM" id="SSF53756">
    <property type="entry name" value="UDP-Glycosyltransferase/glycogen phosphorylase"/>
    <property type="match status" value="1"/>
</dbReference>
<dbReference type="Pfam" id="PF00534">
    <property type="entry name" value="Glycos_transf_1"/>
    <property type="match status" value="1"/>
</dbReference>
<comment type="caution">
    <text evidence="3">The sequence shown here is derived from an EMBL/GenBank/DDBJ whole genome shotgun (WGS) entry which is preliminary data.</text>
</comment>
<dbReference type="Pfam" id="PF13439">
    <property type="entry name" value="Glyco_transf_4"/>
    <property type="match status" value="1"/>
</dbReference>